<dbReference type="PANTHER" id="PTHR46173">
    <property type="entry name" value="CCA TRNA NUCLEOTIDYLTRANSFERASE 1, MITOCHONDRIAL"/>
    <property type="match status" value="1"/>
</dbReference>
<dbReference type="GO" id="GO:0046872">
    <property type="term" value="F:metal ion binding"/>
    <property type="evidence" value="ECO:0007669"/>
    <property type="project" value="UniProtKB-KW"/>
</dbReference>
<proteinExistence type="inferred from homology"/>
<keyword evidence="2 8" id="KW-0808">Transferase</keyword>
<comment type="similarity">
    <text evidence="8">Belongs to the tRNA nucleotidyltransferase/poly(A) polymerase family.</text>
</comment>
<evidence type="ECO:0000256" key="8">
    <source>
        <dbReference type="RuleBase" id="RU003953"/>
    </source>
</evidence>
<keyword evidence="8" id="KW-0694">RNA-binding</keyword>
<dbReference type="RefSeq" id="WP_034347548.1">
    <property type="nucleotide sequence ID" value="NZ_FZNG01000002.1"/>
</dbReference>
<organism evidence="11 12">
    <name type="scientific">Helicobacter trogontum</name>
    <dbReference type="NCBI Taxonomy" id="50960"/>
    <lineage>
        <taxon>Bacteria</taxon>
        <taxon>Pseudomonadati</taxon>
        <taxon>Campylobacterota</taxon>
        <taxon>Epsilonproteobacteria</taxon>
        <taxon>Campylobacterales</taxon>
        <taxon>Helicobacteraceae</taxon>
        <taxon>Helicobacter</taxon>
    </lineage>
</organism>
<sequence>MQSYILSIQIPNHVINILKILEAHHFEAYIIGGCVRDSLLGLQPKDWDITSNATPTQTQQIFDLHQDFEIIPIGLKYGTLGIKDKNTGDIVEITTYRTDGVYKDGRRPETIQFAQTLQEDISRRDFTINALACKIIHNNILTKGDAKVIPPLQWNIHPNNYILNPLLSQHVPWKQNSTLSLNDYKKLDLNNKILDSTHTSCLIQLLDYHNGIKHLQERKIVCVGNAKKRFLEDSLRIMRSIRFTSVLPFAFTLHNETKQAALLLTPRLSYIANERILAEFTKLLCGQYAYKILPEYQSIVLFILPHLKNLSPMQLLHNYNTLKIAPKNTILRLSLLFCPTPYSKDIYKNKEKLQEYLQRYKAICKQLHFDNKTIQISHTLLQLLCDTNIFTTQKRKITLKYLLLQHDIQIISRLILLYTILQTTYERNFRESSLKDSVETPPYNMKKICALTQDLNEIIITKECYKLSQLNINGNALQDIAKSLGISMEGKQIGILLTKLLHAVIEEEIINTYDSLENIARVYITKLS</sequence>
<dbReference type="GO" id="GO:0000049">
    <property type="term" value="F:tRNA binding"/>
    <property type="evidence" value="ECO:0007669"/>
    <property type="project" value="TreeGrafter"/>
</dbReference>
<feature type="domain" description="tRNA nucleotidyltransferase/poly(A) polymerase RNA and SrmB- binding" evidence="10">
    <location>
        <begin position="251"/>
        <end position="293"/>
    </location>
</feature>
<dbReference type="GO" id="GO:0008033">
    <property type="term" value="P:tRNA processing"/>
    <property type="evidence" value="ECO:0007669"/>
    <property type="project" value="UniProtKB-KW"/>
</dbReference>
<comment type="caution">
    <text evidence="11">The sequence shown here is derived from an EMBL/GenBank/DDBJ whole genome shotgun (WGS) entry which is preliminary data.</text>
</comment>
<evidence type="ECO:0000256" key="7">
    <source>
        <dbReference type="ARBA" id="ARBA00022842"/>
    </source>
</evidence>
<evidence type="ECO:0000313" key="12">
    <source>
        <dbReference type="Proteomes" id="UP000029878"/>
    </source>
</evidence>
<dbReference type="SUPFAM" id="SSF81301">
    <property type="entry name" value="Nucleotidyltransferase"/>
    <property type="match status" value="1"/>
</dbReference>
<dbReference type="Gene3D" id="3.30.460.10">
    <property type="entry name" value="Beta Polymerase, domain 2"/>
    <property type="match status" value="1"/>
</dbReference>
<evidence type="ECO:0000256" key="4">
    <source>
        <dbReference type="ARBA" id="ARBA00022695"/>
    </source>
</evidence>
<evidence type="ECO:0000313" key="11">
    <source>
        <dbReference type="EMBL" id="TLD84886.1"/>
    </source>
</evidence>
<feature type="domain" description="Poly A polymerase head" evidence="9">
    <location>
        <begin position="28"/>
        <end position="140"/>
    </location>
</feature>
<comment type="cofactor">
    <cofactor evidence="1">
        <name>Mg(2+)</name>
        <dbReference type="ChEBI" id="CHEBI:18420"/>
    </cofactor>
</comment>
<evidence type="ECO:0000256" key="6">
    <source>
        <dbReference type="ARBA" id="ARBA00022741"/>
    </source>
</evidence>
<gene>
    <name evidence="11" type="ORF">LS81_000510</name>
</gene>
<evidence type="ECO:0000256" key="5">
    <source>
        <dbReference type="ARBA" id="ARBA00022723"/>
    </source>
</evidence>
<keyword evidence="6" id="KW-0547">Nucleotide-binding</keyword>
<evidence type="ECO:0000256" key="1">
    <source>
        <dbReference type="ARBA" id="ARBA00001946"/>
    </source>
</evidence>
<keyword evidence="7" id="KW-0460">Magnesium</keyword>
<keyword evidence="3" id="KW-0819">tRNA processing</keyword>
<evidence type="ECO:0000256" key="2">
    <source>
        <dbReference type="ARBA" id="ARBA00022679"/>
    </source>
</evidence>
<dbReference type="GO" id="GO:0016779">
    <property type="term" value="F:nucleotidyltransferase activity"/>
    <property type="evidence" value="ECO:0007669"/>
    <property type="project" value="UniProtKB-KW"/>
</dbReference>
<dbReference type="CDD" id="cd05398">
    <property type="entry name" value="NT_ClassII-CCAase"/>
    <property type="match status" value="1"/>
</dbReference>
<dbReference type="Pfam" id="PF01743">
    <property type="entry name" value="PolyA_pol"/>
    <property type="match status" value="1"/>
</dbReference>
<protein>
    <submittedName>
        <fullName evidence="11">Polynucleotide adenylyltransferase</fullName>
    </submittedName>
</protein>
<accession>A0A4U8SF94</accession>
<dbReference type="PANTHER" id="PTHR46173:SF1">
    <property type="entry name" value="CCA TRNA NUCLEOTIDYLTRANSFERASE 1, MITOCHONDRIAL"/>
    <property type="match status" value="1"/>
</dbReference>
<evidence type="ECO:0000259" key="10">
    <source>
        <dbReference type="Pfam" id="PF12627"/>
    </source>
</evidence>
<dbReference type="InterPro" id="IPR043519">
    <property type="entry name" value="NT_sf"/>
</dbReference>
<name>A0A4U8SF94_9HELI</name>
<dbReference type="Gene3D" id="1.10.3090.10">
    <property type="entry name" value="cca-adding enzyme, domain 2"/>
    <property type="match status" value="1"/>
</dbReference>
<dbReference type="InterPro" id="IPR002646">
    <property type="entry name" value="PolA_pol_head_dom"/>
</dbReference>
<dbReference type="Pfam" id="PF12627">
    <property type="entry name" value="PolyA_pol_RNAbd"/>
    <property type="match status" value="1"/>
</dbReference>
<dbReference type="EMBL" id="JRPL02000001">
    <property type="protein sequence ID" value="TLD84886.1"/>
    <property type="molecule type" value="Genomic_DNA"/>
</dbReference>
<dbReference type="InterPro" id="IPR032828">
    <property type="entry name" value="PolyA_RNA-bd"/>
</dbReference>
<evidence type="ECO:0000259" key="9">
    <source>
        <dbReference type="Pfam" id="PF01743"/>
    </source>
</evidence>
<keyword evidence="5" id="KW-0479">Metal-binding</keyword>
<reference evidence="11 12" key="1">
    <citation type="journal article" date="2014" name="Genome Announc.">
        <title>Draft genome sequences of eight enterohepatic helicobacter species isolated from both laboratory and wild rodents.</title>
        <authorList>
            <person name="Sheh A."/>
            <person name="Shen Z."/>
            <person name="Fox J.G."/>
        </authorList>
    </citation>
    <scope>NUCLEOTIDE SEQUENCE [LARGE SCALE GENOMIC DNA]</scope>
    <source>
        <strain evidence="11 12">ATCC 700114</strain>
    </source>
</reference>
<dbReference type="Proteomes" id="UP000029878">
    <property type="component" value="Unassembled WGS sequence"/>
</dbReference>
<evidence type="ECO:0000256" key="3">
    <source>
        <dbReference type="ARBA" id="ARBA00022694"/>
    </source>
</evidence>
<dbReference type="SUPFAM" id="SSF81891">
    <property type="entry name" value="Poly A polymerase C-terminal region-like"/>
    <property type="match status" value="1"/>
</dbReference>
<dbReference type="GO" id="GO:0000166">
    <property type="term" value="F:nucleotide binding"/>
    <property type="evidence" value="ECO:0007669"/>
    <property type="project" value="UniProtKB-KW"/>
</dbReference>
<dbReference type="InterPro" id="IPR050264">
    <property type="entry name" value="Bact_CCA-adding_enz_type3_sf"/>
</dbReference>
<dbReference type="AlphaFoldDB" id="A0A4U8SF94"/>
<dbReference type="OrthoDB" id="9805698at2"/>
<keyword evidence="4 11" id="KW-0548">Nucleotidyltransferase</keyword>